<accession>A0A5C4JSU6</accession>
<dbReference type="OrthoDB" id="1492465at2"/>
<dbReference type="InterPro" id="IPR032710">
    <property type="entry name" value="NTF2-like_dom_sf"/>
</dbReference>
<organism evidence="2 3">
    <name type="scientific">Martelella lutilitoris</name>
    <dbReference type="NCBI Taxonomy" id="2583532"/>
    <lineage>
        <taxon>Bacteria</taxon>
        <taxon>Pseudomonadati</taxon>
        <taxon>Pseudomonadota</taxon>
        <taxon>Alphaproteobacteria</taxon>
        <taxon>Hyphomicrobiales</taxon>
        <taxon>Aurantimonadaceae</taxon>
        <taxon>Martelella</taxon>
    </lineage>
</organism>
<feature type="domain" description="SnoaL-like" evidence="1">
    <location>
        <begin position="12"/>
        <end position="133"/>
    </location>
</feature>
<dbReference type="RefSeq" id="WP_138748147.1">
    <property type="nucleotide sequence ID" value="NZ_VCLB01000004.1"/>
</dbReference>
<reference evidence="2 3" key="1">
    <citation type="submission" date="2019-05" db="EMBL/GenBank/DDBJ databases">
        <authorList>
            <person name="Lee S.D."/>
        </authorList>
    </citation>
    <scope>NUCLEOTIDE SEQUENCE [LARGE SCALE GENOMIC DNA]</scope>
    <source>
        <strain evidence="2 3">GH2-6</strain>
    </source>
</reference>
<evidence type="ECO:0000259" key="1">
    <source>
        <dbReference type="Pfam" id="PF13577"/>
    </source>
</evidence>
<dbReference type="Gene3D" id="3.10.450.50">
    <property type="match status" value="1"/>
</dbReference>
<sequence>MQPDTNKRLMAMLDREELYDLARRERFARDQRRFEVMRDCFHDDAYVRTSWYDGHGGDAYVEATRKFMEKVGNGKHWVFPAFAQVKGDRATIESPAMIFNRATLGDVQIDFHVFCRYFSRAFRQDGTWKLSSFEVLFERDILRAVNPDETPPIDWDKLRAFRPSYCFLSYLQASRGIDVNQNLLGDDRPDELAAFHEGEEQWLAGLG</sequence>
<name>A0A5C4JSU6_9HYPH</name>
<comment type="caution">
    <text evidence="2">The sequence shown here is derived from an EMBL/GenBank/DDBJ whole genome shotgun (WGS) entry which is preliminary data.</text>
</comment>
<evidence type="ECO:0000313" key="2">
    <source>
        <dbReference type="EMBL" id="TNB48448.1"/>
    </source>
</evidence>
<gene>
    <name evidence="2" type="ORF">FF124_08985</name>
</gene>
<dbReference type="Pfam" id="PF13577">
    <property type="entry name" value="SnoaL_4"/>
    <property type="match status" value="1"/>
</dbReference>
<proteinExistence type="predicted"/>
<evidence type="ECO:0000313" key="3">
    <source>
        <dbReference type="Proteomes" id="UP000307874"/>
    </source>
</evidence>
<protein>
    <submittedName>
        <fullName evidence="2">Nuclear transport factor 2 family protein</fullName>
    </submittedName>
</protein>
<dbReference type="AlphaFoldDB" id="A0A5C4JSU6"/>
<dbReference type="Proteomes" id="UP000307874">
    <property type="component" value="Unassembled WGS sequence"/>
</dbReference>
<dbReference type="InterPro" id="IPR037401">
    <property type="entry name" value="SnoaL-like"/>
</dbReference>
<dbReference type="SUPFAM" id="SSF54427">
    <property type="entry name" value="NTF2-like"/>
    <property type="match status" value="1"/>
</dbReference>
<reference evidence="2 3" key="2">
    <citation type="submission" date="2019-06" db="EMBL/GenBank/DDBJ databases">
        <title>Martelella lutilitoris sp. nov., isolated from a tidal mudflat.</title>
        <authorList>
            <person name="Kim Y.-J."/>
        </authorList>
    </citation>
    <scope>NUCLEOTIDE SEQUENCE [LARGE SCALE GENOMIC DNA]</scope>
    <source>
        <strain evidence="2 3">GH2-6</strain>
    </source>
</reference>
<keyword evidence="3" id="KW-1185">Reference proteome</keyword>
<dbReference type="EMBL" id="VCLB01000004">
    <property type="protein sequence ID" value="TNB48448.1"/>
    <property type="molecule type" value="Genomic_DNA"/>
</dbReference>